<accession>A0A0A9DXM2</accession>
<organism evidence="1">
    <name type="scientific">Arundo donax</name>
    <name type="common">Giant reed</name>
    <name type="synonym">Donax arundinaceus</name>
    <dbReference type="NCBI Taxonomy" id="35708"/>
    <lineage>
        <taxon>Eukaryota</taxon>
        <taxon>Viridiplantae</taxon>
        <taxon>Streptophyta</taxon>
        <taxon>Embryophyta</taxon>
        <taxon>Tracheophyta</taxon>
        <taxon>Spermatophyta</taxon>
        <taxon>Magnoliopsida</taxon>
        <taxon>Liliopsida</taxon>
        <taxon>Poales</taxon>
        <taxon>Poaceae</taxon>
        <taxon>PACMAD clade</taxon>
        <taxon>Arundinoideae</taxon>
        <taxon>Arundineae</taxon>
        <taxon>Arundo</taxon>
    </lineage>
</organism>
<reference evidence="1" key="2">
    <citation type="journal article" date="2015" name="Data Brief">
        <title>Shoot transcriptome of the giant reed, Arundo donax.</title>
        <authorList>
            <person name="Barrero R.A."/>
            <person name="Guerrero F.D."/>
            <person name="Moolhuijzen P."/>
            <person name="Goolsby J.A."/>
            <person name="Tidwell J."/>
            <person name="Bellgard S.E."/>
            <person name="Bellgard M.I."/>
        </authorList>
    </citation>
    <scope>NUCLEOTIDE SEQUENCE</scope>
    <source>
        <tissue evidence="1">Shoot tissue taken approximately 20 cm above the soil surface</tissue>
    </source>
</reference>
<reference evidence="1" key="1">
    <citation type="submission" date="2014-09" db="EMBL/GenBank/DDBJ databases">
        <authorList>
            <person name="Magalhaes I.L.F."/>
            <person name="Oliveira U."/>
            <person name="Santos F.R."/>
            <person name="Vidigal T.H.D.A."/>
            <person name="Brescovit A.D."/>
            <person name="Santos A.J."/>
        </authorList>
    </citation>
    <scope>NUCLEOTIDE SEQUENCE</scope>
    <source>
        <tissue evidence="1">Shoot tissue taken approximately 20 cm above the soil surface</tissue>
    </source>
</reference>
<proteinExistence type="predicted"/>
<evidence type="ECO:0000313" key="1">
    <source>
        <dbReference type="EMBL" id="JAD91443.1"/>
    </source>
</evidence>
<name>A0A0A9DXM2_ARUDO</name>
<dbReference type="EMBL" id="GBRH01206452">
    <property type="protein sequence ID" value="JAD91443.1"/>
    <property type="molecule type" value="Transcribed_RNA"/>
</dbReference>
<dbReference type="AlphaFoldDB" id="A0A0A9DXM2"/>
<protein>
    <submittedName>
        <fullName evidence="1">Uncharacterized protein</fullName>
    </submittedName>
</protein>
<sequence>MLRGVHSATVILSSMTRKLDSNTARLIILL</sequence>